<dbReference type="RefSeq" id="WP_185683323.1">
    <property type="nucleotide sequence ID" value="NZ_JACLAU010000011.1"/>
</dbReference>
<accession>A0A7X1F7Q1</accession>
<keyword evidence="1" id="KW-0812">Transmembrane</keyword>
<evidence type="ECO:0000313" key="2">
    <source>
        <dbReference type="EMBL" id="MBC2651902.1"/>
    </source>
</evidence>
<feature type="transmembrane region" description="Helical" evidence="1">
    <location>
        <begin position="105"/>
        <end position="125"/>
    </location>
</feature>
<evidence type="ECO:0000256" key="1">
    <source>
        <dbReference type="SAM" id="Phobius"/>
    </source>
</evidence>
<feature type="transmembrane region" description="Helical" evidence="1">
    <location>
        <begin position="44"/>
        <end position="65"/>
    </location>
</feature>
<dbReference type="EMBL" id="JACLAU010000011">
    <property type="protein sequence ID" value="MBC2651902.1"/>
    <property type="molecule type" value="Genomic_DNA"/>
</dbReference>
<gene>
    <name evidence="2" type="ORF">H7F49_09315</name>
</gene>
<feature type="transmembrane region" description="Helical" evidence="1">
    <location>
        <begin position="72"/>
        <end position="93"/>
    </location>
</feature>
<comment type="caution">
    <text evidence="2">The sequence shown here is derived from an EMBL/GenBank/DDBJ whole genome shotgun (WGS) entry which is preliminary data.</text>
</comment>
<keyword evidence="3" id="KW-1185">Reference proteome</keyword>
<keyword evidence="1" id="KW-1133">Transmembrane helix</keyword>
<protein>
    <submittedName>
        <fullName evidence="2">Uncharacterized protein</fullName>
    </submittedName>
</protein>
<organism evidence="2 3">
    <name type="scientific">Novosphingobium aerophilum</name>
    <dbReference type="NCBI Taxonomy" id="2839843"/>
    <lineage>
        <taxon>Bacteria</taxon>
        <taxon>Pseudomonadati</taxon>
        <taxon>Pseudomonadota</taxon>
        <taxon>Alphaproteobacteria</taxon>
        <taxon>Sphingomonadales</taxon>
        <taxon>Sphingomonadaceae</taxon>
        <taxon>Novosphingobium</taxon>
    </lineage>
</organism>
<reference evidence="2 3" key="1">
    <citation type="submission" date="2020-08" db="EMBL/GenBank/DDBJ databases">
        <title>The genome sequence of Novosphingobium flavum 4Y4.</title>
        <authorList>
            <person name="Liu Y."/>
        </authorList>
    </citation>
    <scope>NUCLEOTIDE SEQUENCE [LARGE SCALE GENOMIC DNA]</scope>
    <source>
        <strain evidence="2 3">4Y4</strain>
    </source>
</reference>
<feature type="transmembrane region" description="Helical" evidence="1">
    <location>
        <begin position="12"/>
        <end position="32"/>
    </location>
</feature>
<dbReference type="AlphaFoldDB" id="A0A7X1F7Q1"/>
<sequence>MTAVPFPLPRWRLALLRLAYLIIVVGMAATLWPDLLDPERTWPLSAGVVNAMLAALSLLSLVGLFRPLAMLPVLLFEVLWKLIWLVRIAWPAWRAGPLSADMAETLFAVGLILPFMALIPWDLVWRRLAASPA</sequence>
<keyword evidence="1" id="KW-0472">Membrane</keyword>
<name>A0A7X1F7Q1_9SPHN</name>
<dbReference type="Proteomes" id="UP000520156">
    <property type="component" value="Unassembled WGS sequence"/>
</dbReference>
<proteinExistence type="predicted"/>
<evidence type="ECO:0000313" key="3">
    <source>
        <dbReference type="Proteomes" id="UP000520156"/>
    </source>
</evidence>